<evidence type="ECO:0000256" key="5">
    <source>
        <dbReference type="ARBA" id="ARBA00023002"/>
    </source>
</evidence>
<dbReference type="Gene3D" id="3.50.50.60">
    <property type="entry name" value="FAD/NAD(P)-binding domain"/>
    <property type="match status" value="2"/>
</dbReference>
<dbReference type="EMBL" id="JAUJFL010000001">
    <property type="protein sequence ID" value="KAK2615546.1"/>
    <property type="molecule type" value="Genomic_DNA"/>
</dbReference>
<dbReference type="GO" id="GO:0050660">
    <property type="term" value="F:flavin adenine dinucleotide binding"/>
    <property type="evidence" value="ECO:0007669"/>
    <property type="project" value="InterPro"/>
</dbReference>
<evidence type="ECO:0000256" key="3">
    <source>
        <dbReference type="ARBA" id="ARBA00022827"/>
    </source>
</evidence>
<comment type="caution">
    <text evidence="6">The sequence shown here is derived from an EMBL/GenBank/DDBJ whole genome shotgun (WGS) entry which is preliminary data.</text>
</comment>
<reference evidence="6" key="1">
    <citation type="submission" date="2023-06" db="EMBL/GenBank/DDBJ databases">
        <authorList>
            <person name="Noh H."/>
        </authorList>
    </citation>
    <scope>NUCLEOTIDE SEQUENCE</scope>
    <source>
        <strain evidence="6">DUCC20226</strain>
    </source>
</reference>
<organism evidence="6 7">
    <name type="scientific">Phomopsis amygdali</name>
    <name type="common">Fusicoccum amygdali</name>
    <dbReference type="NCBI Taxonomy" id="1214568"/>
    <lineage>
        <taxon>Eukaryota</taxon>
        <taxon>Fungi</taxon>
        <taxon>Dikarya</taxon>
        <taxon>Ascomycota</taxon>
        <taxon>Pezizomycotina</taxon>
        <taxon>Sordariomycetes</taxon>
        <taxon>Sordariomycetidae</taxon>
        <taxon>Diaporthales</taxon>
        <taxon>Diaporthaceae</taxon>
        <taxon>Diaporthe</taxon>
    </lineage>
</organism>
<evidence type="ECO:0000256" key="1">
    <source>
        <dbReference type="ARBA" id="ARBA00009183"/>
    </source>
</evidence>
<evidence type="ECO:0000256" key="2">
    <source>
        <dbReference type="ARBA" id="ARBA00022630"/>
    </source>
</evidence>
<dbReference type="InterPro" id="IPR050346">
    <property type="entry name" value="FMO-like"/>
</dbReference>
<gene>
    <name evidence="6" type="ORF">N8I77_002293</name>
</gene>
<dbReference type="AlphaFoldDB" id="A0AAD9SSB9"/>
<comment type="similarity">
    <text evidence="1">Belongs to the FMO family.</text>
</comment>
<name>A0AAD9SSB9_PHOAM</name>
<dbReference type="InterPro" id="IPR020946">
    <property type="entry name" value="Flavin_mOase-like"/>
</dbReference>
<dbReference type="Pfam" id="PF00743">
    <property type="entry name" value="FMO-like"/>
    <property type="match status" value="1"/>
</dbReference>
<evidence type="ECO:0000313" key="6">
    <source>
        <dbReference type="EMBL" id="KAK2615546.1"/>
    </source>
</evidence>
<evidence type="ECO:0000256" key="4">
    <source>
        <dbReference type="ARBA" id="ARBA00022857"/>
    </source>
</evidence>
<dbReference type="Proteomes" id="UP001265746">
    <property type="component" value="Unassembled WGS sequence"/>
</dbReference>
<dbReference type="GO" id="GO:0004499">
    <property type="term" value="F:N,N-dimethylaniline monooxygenase activity"/>
    <property type="evidence" value="ECO:0007669"/>
    <property type="project" value="InterPro"/>
</dbReference>
<keyword evidence="5" id="KW-0560">Oxidoreductase</keyword>
<keyword evidence="2" id="KW-0285">Flavoprotein</keyword>
<dbReference type="PRINTS" id="PR00370">
    <property type="entry name" value="FMOXYGENASE"/>
</dbReference>
<proteinExistence type="inferred from homology"/>
<dbReference type="SUPFAM" id="SSF51905">
    <property type="entry name" value="FAD/NAD(P)-binding domain"/>
    <property type="match status" value="2"/>
</dbReference>
<accession>A0AAD9SSB9</accession>
<keyword evidence="4" id="KW-0521">NADP</keyword>
<dbReference type="InterPro" id="IPR000960">
    <property type="entry name" value="Flavin_mOase"/>
</dbReference>
<keyword evidence="7" id="KW-1185">Reference proteome</keyword>
<dbReference type="PANTHER" id="PTHR23023">
    <property type="entry name" value="DIMETHYLANILINE MONOOXYGENASE"/>
    <property type="match status" value="1"/>
</dbReference>
<dbReference type="GO" id="GO:0050661">
    <property type="term" value="F:NADP binding"/>
    <property type="evidence" value="ECO:0007669"/>
    <property type="project" value="InterPro"/>
</dbReference>
<protein>
    <submittedName>
        <fullName evidence="6">Uncharacterized protein</fullName>
    </submittedName>
</protein>
<dbReference type="InterPro" id="IPR036188">
    <property type="entry name" value="FAD/NAD-bd_sf"/>
</dbReference>
<sequence>MDQGHFMQKFSRPVAVIGAGVSGLVTARRLVAEGFEVDVFERRSQAGGLWNFSPAANAPFASAVYADLRTNFPRQLMELQDYPWTTQPLFMQHDLVREYLEGYAQEIQDESYGLLRINFNTQVARLLYERCAGGYWELTCKSVITGQSATRRYPYVVVAVGVFDEPLIPSYEGLSEWKKNRENSLSHAKEYRDPKTFKGKNVLIIGYQASGFDITNKIMAYVSKLWISSTQKIKHWKGKPSNVTLMTEISCFIPETRTVHFTNGESISEVDQIILCTGYQYHQPFIKGDNNSEAPLFPTGNSISGLHEHVISIKQPSLAFVGLLRGAVPTFLVAQSQAAFISRVVAGRIRLSSLIEASPQHRMSYPKFMDYLLRLERLCEQADKGRTWQVGKAKISAPRWTAELDLVMTRRNEIRGAFLSTGGRDDPSLKLPCHRQFLSLSCPNVEALVPFLILHYGYRRDHDTMLDFPFHCWQVGSAYRLIMRIKEMFKTMIPELGQDSQAVFVRGAQTLLPAILNRWLVFYRSLSDEVAITNEHKDMDKAKIALQEIESYFKTLGFGSSN</sequence>
<evidence type="ECO:0000313" key="7">
    <source>
        <dbReference type="Proteomes" id="UP001265746"/>
    </source>
</evidence>
<keyword evidence="3" id="KW-0274">FAD</keyword>